<dbReference type="PANTHER" id="PTHR24026:SF126">
    <property type="entry name" value="PROTOCADHERIN FAT 4"/>
    <property type="match status" value="1"/>
</dbReference>
<feature type="compositionally biased region" description="Acidic residues" evidence="9">
    <location>
        <begin position="2032"/>
        <end position="2042"/>
    </location>
</feature>
<proteinExistence type="predicted"/>
<feature type="domain" description="Cadherin" evidence="12">
    <location>
        <begin position="557"/>
        <end position="675"/>
    </location>
</feature>
<keyword evidence="6 10" id="KW-0472">Membrane</keyword>
<feature type="compositionally biased region" description="Polar residues" evidence="9">
    <location>
        <begin position="1752"/>
        <end position="1763"/>
    </location>
</feature>
<dbReference type="Gene3D" id="2.60.40.60">
    <property type="entry name" value="Cadherins"/>
    <property type="match status" value="6"/>
</dbReference>
<dbReference type="Proteomes" id="UP000663829">
    <property type="component" value="Unassembled WGS sequence"/>
</dbReference>
<evidence type="ECO:0000256" key="1">
    <source>
        <dbReference type="ARBA" id="ARBA00004370"/>
    </source>
</evidence>
<feature type="domain" description="Cadherin" evidence="12">
    <location>
        <begin position="794"/>
        <end position="899"/>
    </location>
</feature>
<evidence type="ECO:0000256" key="8">
    <source>
        <dbReference type="PROSITE-ProRule" id="PRU00122"/>
    </source>
</evidence>
<evidence type="ECO:0000256" key="9">
    <source>
        <dbReference type="SAM" id="MobiDB-lite"/>
    </source>
</evidence>
<dbReference type="GO" id="GO:0005509">
    <property type="term" value="F:calcium ion binding"/>
    <property type="evidence" value="ECO:0007669"/>
    <property type="project" value="UniProtKB-UniRule"/>
</dbReference>
<evidence type="ECO:0000256" key="7">
    <source>
        <dbReference type="PROSITE-ProRule" id="PRU00043"/>
    </source>
</evidence>
<keyword evidence="2 10" id="KW-0812">Transmembrane</keyword>
<dbReference type="CDD" id="cd11304">
    <property type="entry name" value="Cadherin_repeat"/>
    <property type="match status" value="6"/>
</dbReference>
<dbReference type="Gene3D" id="2.60.120.200">
    <property type="match status" value="1"/>
</dbReference>
<dbReference type="SUPFAM" id="SSF49899">
    <property type="entry name" value="Concanavalin A-like lectins/glucanases"/>
    <property type="match status" value="1"/>
</dbReference>
<feature type="compositionally biased region" description="Polar residues" evidence="9">
    <location>
        <begin position="1771"/>
        <end position="1795"/>
    </location>
</feature>
<dbReference type="PROSITE" id="PS00232">
    <property type="entry name" value="CADHERIN_1"/>
    <property type="match status" value="1"/>
</dbReference>
<feature type="transmembrane region" description="Helical" evidence="10">
    <location>
        <begin position="1511"/>
        <end position="1536"/>
    </location>
</feature>
<feature type="domain" description="Cadherin" evidence="12">
    <location>
        <begin position="676"/>
        <end position="789"/>
    </location>
</feature>
<evidence type="ECO:0000313" key="13">
    <source>
        <dbReference type="EMBL" id="CAF0808349.1"/>
    </source>
</evidence>
<name>A0A813THI8_9BILA</name>
<dbReference type="CDD" id="cd00110">
    <property type="entry name" value="LamG"/>
    <property type="match status" value="1"/>
</dbReference>
<dbReference type="InterPro" id="IPR020894">
    <property type="entry name" value="Cadherin_CS"/>
</dbReference>
<sequence>MNTTVFIFNVQPQTSTTRTSVGTSHLLNITSSDPNFAVIQLGNGSYELVTATSPLNYYSLNNRYLFNIIATQSFVNSPPSTSQALVQIILLSANVHSPIFIPSNPSYSILETASDNTIFGTVYASDADGNELTYTITTITTFFTIEKATGVLTLTRSFPSTSPSQYIITVSVNDTKFTTQTDVIINVTAVNKQSPTFINEICGKTFSFKEDTVPGSTVTIITVFDYDREPHREINITFPSEQTRITANGLRNSAYSQFQLVQLPQIDASREAILQVNTKFDYDAPGATRVWYLLILASDTGTPQRQSFCSIRVNLTDVNDNEPVFVMTRWNYTINNTIIGNSPSRFLRIIALDADSGDNGIIDYYIGTTSVLSYFSIDQTTGVIMSKSEFRNLTIAAFPIIFTVYALDRGSPRMMSRVNATVTINFNNNNGQPSARWLHSRYEDLNINIREKFYEFYKTRPIFDDNFNGSIIYQLAPGQSSILTVTSLFANISIPFSDVPVKRFNDTFVSGISATSGLHAEIQDVYMIYIRVLVNPPLIGTLTIRLIDENDQSPIFDIRSITLSVVENESGQRPIAQIQAFDRDVTYPNNFVCYRMNFDLTDPRATEIFFIADNGTVITNYTFDRESEDAYRLFITAYDGARVCNDPINNINNSNTQDFQIDVQVIDVNDERPIWLNYFESISINETTANGTSIVNITCTDEDYDTILDFGILSGNVNNIFSFIMISDNSADSTRTMYQATAQLYVVGHLDYENQVTYNLTLFAFDTQNLAKMNITINLLPQNTYPPKFPLIPDSEGYSYNVTEKTAYIFTPIIATDPDIPSTGIIYSIVNTGQQNLDNLYLNESAFGIRMPGLRRDPPLGYSVYHFSIKATDEFGMGYSSYLPVTINVIDVNNNPPYPSNSPWIMPEGVPDPTTSIVFKDVDDPLLNHVTAFIVERPSPFTMSPSFSSNGTFVLKYQGMLNRIQTKNITVTINASDSEGISEVWPISIIVSDTNNNYTITDGFKTMTVLYINGYNNALRNQALGSIYVNDLDDWSRATNSYQVISSSLGTFNANGSGLNGYLSASSTLYPGSYTVRTTVVKNNIFAASGTATIEVQNIDSEYVRQGATIRIQGEYPESLIDPTLGRRIDTLRNALAEFLMVSADAIQILSIRPAPSLQLQNSFLPPLSFDEQKQQALTDVIFYVPNMAKELVEDTLNKKLELFSLRYGLKANASGLNPCTNYSCPVGTICRYDRTIQPLPKLVDTNLTSFLGISILDSADCINSSTIVQSPVSPPTGCVNYTHNNSTYCQCTALLSFAPLGPYCEVLGRTFNTGDYASFNSSVISNLSPTRFSFDFASSSPLKDGLLLLYGKNSPPVDDYFWIAIEIYNSQLNFHFRQRILNTSTSLNASMWYHIEYQYVGDTVLISVNDCQYILVISNNTSSSDLSAVQLYLGGLPGIDSTISNLYPSLMTPVNAFDGCIRNLRSNGYYVDMSKAQPYTNFSYGQCSCTITNSCTSITIPFDNSVTVPWYTWLIIALVLLVLSVIITLVLLTCVRKRQRKKTLMSLYSTGIRENIINYKETAGEEDHSGYNLGVLKKPVYVSPKNENMSRISVPNIAFTSMSHHRPSLDVYIKDKLNKQQAIAFSYVNDSQSDTVIIQTSIQSNLNNFDIRSEFCGAQDFRLNELRAMTNCVIDVKPRGVHDPFSNVAWTIKHENPEIREFVVKRLQNWAKKTQIICDLYYEDFLFKHPVESKLSSAPSQSNTFERHYHQQQQQPFISTDSCLMRPSDNKSMQSFDEPSLINSNEKSQNSSTNDNEKQDSVLDYDEMSPRDVQQLYEEAKWNGEMSDGTDYEEVASSGATINANKAGKAENRVDYGIPAGNSDPNRDIELYPDRDIKKNFAVKKIAHRSLRVPFEQYLALSKFSQKLKYHVEPNAYYDNGIIDNVIHFVESMEDVNMKHSQKIKTKDNIEYYYYQLILNDRILFPTGISKSEKQAKQLAYKNMMEICCYEYGVKIKPLVNHRYKVTKRSNFPKHDDDDYDHDITSSSSLDAEENTEDNDY</sequence>
<dbReference type="SMART" id="SM00282">
    <property type="entry name" value="LamG"/>
    <property type="match status" value="1"/>
</dbReference>
<keyword evidence="3" id="KW-0677">Repeat</keyword>
<dbReference type="Proteomes" id="UP000681722">
    <property type="component" value="Unassembled WGS sequence"/>
</dbReference>
<dbReference type="OrthoDB" id="6252479at2759"/>
<evidence type="ECO:0000256" key="2">
    <source>
        <dbReference type="ARBA" id="ARBA00022692"/>
    </source>
</evidence>
<evidence type="ECO:0000256" key="4">
    <source>
        <dbReference type="ARBA" id="ARBA00022837"/>
    </source>
</evidence>
<feature type="region of interest" description="Disordered" evidence="9">
    <location>
        <begin position="1738"/>
        <end position="1810"/>
    </location>
</feature>
<evidence type="ECO:0000256" key="6">
    <source>
        <dbReference type="ARBA" id="ARBA00023136"/>
    </source>
</evidence>
<reference evidence="13" key="1">
    <citation type="submission" date="2021-02" db="EMBL/GenBank/DDBJ databases">
        <authorList>
            <person name="Nowell W R."/>
        </authorList>
    </citation>
    <scope>NUCLEOTIDE SEQUENCE</scope>
</reference>
<dbReference type="InterPro" id="IPR002126">
    <property type="entry name" value="Cadherin-like_dom"/>
</dbReference>
<dbReference type="PROSITE" id="PS50268">
    <property type="entry name" value="CADHERIN_2"/>
    <property type="match status" value="7"/>
</dbReference>
<evidence type="ECO:0000259" key="12">
    <source>
        <dbReference type="PROSITE" id="PS50268"/>
    </source>
</evidence>
<keyword evidence="4 7" id="KW-0106">Calcium</keyword>
<dbReference type="PANTHER" id="PTHR24026">
    <property type="entry name" value="FAT ATYPICAL CADHERIN-RELATED"/>
    <property type="match status" value="1"/>
</dbReference>
<evidence type="ECO:0000256" key="5">
    <source>
        <dbReference type="ARBA" id="ARBA00022989"/>
    </source>
</evidence>
<comment type="caution">
    <text evidence="13">The sequence shown here is derived from an EMBL/GenBank/DDBJ whole genome shotgun (WGS) entry which is preliminary data.</text>
</comment>
<dbReference type="SUPFAM" id="SSF49313">
    <property type="entry name" value="Cadherin-like"/>
    <property type="match status" value="7"/>
</dbReference>
<organism evidence="13 15">
    <name type="scientific">Didymodactylos carnosus</name>
    <dbReference type="NCBI Taxonomy" id="1234261"/>
    <lineage>
        <taxon>Eukaryota</taxon>
        <taxon>Metazoa</taxon>
        <taxon>Spiralia</taxon>
        <taxon>Gnathifera</taxon>
        <taxon>Rotifera</taxon>
        <taxon>Eurotatoria</taxon>
        <taxon>Bdelloidea</taxon>
        <taxon>Philodinida</taxon>
        <taxon>Philodinidae</taxon>
        <taxon>Didymodactylos</taxon>
    </lineage>
</organism>
<evidence type="ECO:0000259" key="11">
    <source>
        <dbReference type="PROSITE" id="PS50025"/>
    </source>
</evidence>
<feature type="domain" description="Cadherin" evidence="12">
    <location>
        <begin position="464"/>
        <end position="556"/>
    </location>
</feature>
<accession>A0A813THI8</accession>
<keyword evidence="15" id="KW-1185">Reference proteome</keyword>
<evidence type="ECO:0000256" key="3">
    <source>
        <dbReference type="ARBA" id="ARBA00022737"/>
    </source>
</evidence>
<evidence type="ECO:0000313" key="15">
    <source>
        <dbReference type="Proteomes" id="UP000663829"/>
    </source>
</evidence>
<comment type="subcellular location">
    <subcellularLocation>
        <location evidence="1">Membrane</location>
    </subcellularLocation>
</comment>
<dbReference type="InterPro" id="IPR015919">
    <property type="entry name" value="Cadherin-like_sf"/>
</dbReference>
<keyword evidence="8" id="KW-1015">Disulfide bond</keyword>
<dbReference type="PRINTS" id="PR00205">
    <property type="entry name" value="CADHERIN"/>
</dbReference>
<evidence type="ECO:0000313" key="14">
    <source>
        <dbReference type="EMBL" id="CAF3593854.1"/>
    </source>
</evidence>
<dbReference type="GO" id="GO:0005886">
    <property type="term" value="C:plasma membrane"/>
    <property type="evidence" value="ECO:0007669"/>
    <property type="project" value="UniProtKB-SubCell"/>
</dbReference>
<evidence type="ECO:0000256" key="10">
    <source>
        <dbReference type="SAM" id="Phobius"/>
    </source>
</evidence>
<dbReference type="InterPro" id="IPR013320">
    <property type="entry name" value="ConA-like_dom_sf"/>
</dbReference>
<keyword evidence="5 10" id="KW-1133">Transmembrane helix</keyword>
<feature type="region of interest" description="Disordered" evidence="9">
    <location>
        <begin position="2012"/>
        <end position="2042"/>
    </location>
</feature>
<dbReference type="Pfam" id="PF00054">
    <property type="entry name" value="Laminin_G_1"/>
    <property type="match status" value="1"/>
</dbReference>
<feature type="disulfide bond" evidence="8">
    <location>
        <begin position="1461"/>
        <end position="1488"/>
    </location>
</feature>
<dbReference type="EMBL" id="CAJOBC010000501">
    <property type="protein sequence ID" value="CAF3593854.1"/>
    <property type="molecule type" value="Genomic_DNA"/>
</dbReference>
<dbReference type="EMBL" id="CAJNOQ010000501">
    <property type="protein sequence ID" value="CAF0808349.1"/>
    <property type="molecule type" value="Genomic_DNA"/>
</dbReference>
<protein>
    <submittedName>
        <fullName evidence="13">Uncharacterized protein</fullName>
    </submittedName>
</protein>
<dbReference type="SMART" id="SM00112">
    <property type="entry name" value="CA"/>
    <property type="match status" value="9"/>
</dbReference>
<gene>
    <name evidence="13" type="ORF">GPM918_LOCUS3895</name>
    <name evidence="14" type="ORF">SRO942_LOCUS3895</name>
</gene>
<feature type="domain" description="Cadherin" evidence="12">
    <location>
        <begin position="205"/>
        <end position="325"/>
    </location>
</feature>
<dbReference type="InterPro" id="IPR001791">
    <property type="entry name" value="Laminin_G"/>
</dbReference>
<dbReference type="PROSITE" id="PS50025">
    <property type="entry name" value="LAM_G_DOMAIN"/>
    <property type="match status" value="1"/>
</dbReference>
<feature type="domain" description="Cadherin" evidence="12">
    <location>
        <begin position="101"/>
        <end position="197"/>
    </location>
</feature>
<feature type="domain" description="Laminin G" evidence="11">
    <location>
        <begin position="1307"/>
        <end position="1488"/>
    </location>
</feature>
<feature type="domain" description="Cadherin" evidence="12">
    <location>
        <begin position="336"/>
        <end position="435"/>
    </location>
</feature>
<dbReference type="GO" id="GO:0007156">
    <property type="term" value="P:homophilic cell adhesion via plasma membrane adhesion molecules"/>
    <property type="evidence" value="ECO:0007669"/>
    <property type="project" value="InterPro"/>
</dbReference>